<keyword evidence="5" id="KW-0862">Zinc</keyword>
<evidence type="ECO:0000313" key="8">
    <source>
        <dbReference type="Proteomes" id="UP000006906"/>
    </source>
</evidence>
<feature type="binding site" evidence="5">
    <location>
        <position position="147"/>
    </location>
    <ligand>
        <name>Zn(2+)</name>
        <dbReference type="ChEBI" id="CHEBI:29105"/>
    </ligand>
</feature>
<keyword evidence="8" id="KW-1185">Reference proteome</keyword>
<dbReference type="GO" id="GO:0046872">
    <property type="term" value="F:metal ion binding"/>
    <property type="evidence" value="ECO:0007669"/>
    <property type="project" value="UniProtKB-KW"/>
</dbReference>
<dbReference type="PANTHER" id="PTHR20855">
    <property type="entry name" value="ADIPOR/PROGESTIN RECEPTOR-RELATED"/>
    <property type="match status" value="1"/>
</dbReference>
<dbReference type="GO" id="GO:0009744">
    <property type="term" value="P:response to sucrose"/>
    <property type="evidence" value="ECO:0007669"/>
    <property type="project" value="UniProtKB-ARBA"/>
</dbReference>
<dbReference type="STRING" id="3055.A0A2K3DRI3"/>
<dbReference type="ExpressionAtlas" id="A0A2K3DRI3">
    <property type="expression patterns" value="baseline and differential"/>
</dbReference>
<dbReference type="GO" id="GO:0016020">
    <property type="term" value="C:membrane"/>
    <property type="evidence" value="ECO:0007669"/>
    <property type="project" value="UniProtKB-SubCell"/>
</dbReference>
<feature type="transmembrane region" description="Helical" evidence="6">
    <location>
        <begin position="273"/>
        <end position="290"/>
    </location>
</feature>
<organism evidence="7 8">
    <name type="scientific">Chlamydomonas reinhardtii</name>
    <name type="common">Chlamydomonas smithii</name>
    <dbReference type="NCBI Taxonomy" id="3055"/>
    <lineage>
        <taxon>Eukaryota</taxon>
        <taxon>Viridiplantae</taxon>
        <taxon>Chlorophyta</taxon>
        <taxon>core chlorophytes</taxon>
        <taxon>Chlorophyceae</taxon>
        <taxon>CS clade</taxon>
        <taxon>Chlamydomonadales</taxon>
        <taxon>Chlamydomonadaceae</taxon>
        <taxon>Chlamydomonas</taxon>
    </lineage>
</organism>
<keyword evidence="3 6" id="KW-1133">Transmembrane helix</keyword>
<evidence type="ECO:0000256" key="4">
    <source>
        <dbReference type="ARBA" id="ARBA00023136"/>
    </source>
</evidence>
<dbReference type="GO" id="GO:0038023">
    <property type="term" value="F:signaling receptor activity"/>
    <property type="evidence" value="ECO:0000318"/>
    <property type="project" value="GO_Central"/>
</dbReference>
<protein>
    <submittedName>
        <fullName evidence="7">Uncharacterized protein</fullName>
    </submittedName>
</protein>
<feature type="transmembrane region" description="Helical" evidence="6">
    <location>
        <begin position="310"/>
        <end position="330"/>
    </location>
</feature>
<feature type="transmembrane region" description="Helical" evidence="6">
    <location>
        <begin position="96"/>
        <end position="116"/>
    </location>
</feature>
<evidence type="ECO:0000256" key="1">
    <source>
        <dbReference type="ARBA" id="ARBA00004141"/>
    </source>
</evidence>
<dbReference type="InterPro" id="IPR004254">
    <property type="entry name" value="AdipoR/HlyIII-related"/>
</dbReference>
<gene>
    <name evidence="7" type="ORF">CHLRE_06g308750v5</name>
</gene>
<feature type="transmembrane region" description="Helical" evidence="6">
    <location>
        <begin position="128"/>
        <end position="150"/>
    </location>
</feature>
<evidence type="ECO:0000256" key="3">
    <source>
        <dbReference type="ARBA" id="ARBA00022989"/>
    </source>
</evidence>
<comment type="subcellular location">
    <subcellularLocation>
        <location evidence="1">Membrane</location>
        <topology evidence="1">Multi-pass membrane protein</topology>
    </subcellularLocation>
</comment>
<name>A0A2K3DRI3_CHLRE</name>
<keyword evidence="5" id="KW-0479">Metal-binding</keyword>
<evidence type="ECO:0000256" key="5">
    <source>
        <dbReference type="PIRSR" id="PIRSR604254-1"/>
    </source>
</evidence>
<dbReference type="KEGG" id="cre:CHLRE_06g308750v5"/>
<evidence type="ECO:0000256" key="6">
    <source>
        <dbReference type="SAM" id="Phobius"/>
    </source>
</evidence>
<dbReference type="InParanoid" id="A0A2K3DRI3"/>
<accession>A0A2K3DRI3</accession>
<dbReference type="RefSeq" id="XP_042924461.1">
    <property type="nucleotide sequence ID" value="XM_043063755.1"/>
</dbReference>
<dbReference type="GeneID" id="5716836"/>
<dbReference type="Proteomes" id="UP000006906">
    <property type="component" value="Chromosome 6"/>
</dbReference>
<dbReference type="EMBL" id="CM008967">
    <property type="protein sequence ID" value="PNW83151.1"/>
    <property type="molecule type" value="Genomic_DNA"/>
</dbReference>
<evidence type="ECO:0000313" key="7">
    <source>
        <dbReference type="EMBL" id="PNW83151.1"/>
    </source>
</evidence>
<dbReference type="Gramene" id="PNW83151">
    <property type="protein sequence ID" value="PNW83151"/>
    <property type="gene ID" value="CHLRE_06g308750v5"/>
</dbReference>
<feature type="transmembrane region" description="Helical" evidence="6">
    <location>
        <begin position="189"/>
        <end position="212"/>
    </location>
</feature>
<dbReference type="OrthoDB" id="529367at2759"/>
<feature type="binding site" evidence="5">
    <location>
        <position position="312"/>
    </location>
    <ligand>
        <name>Zn(2+)</name>
        <dbReference type="ChEBI" id="CHEBI:29105"/>
    </ligand>
</feature>
<feature type="transmembrane region" description="Helical" evidence="6">
    <location>
        <begin position="162"/>
        <end position="183"/>
    </location>
</feature>
<dbReference type="Pfam" id="PF03006">
    <property type="entry name" value="HlyIII"/>
    <property type="match status" value="1"/>
</dbReference>
<keyword evidence="4 6" id="KW-0472">Membrane</keyword>
<dbReference type="AlphaFoldDB" id="A0A2K3DRI3"/>
<evidence type="ECO:0000256" key="2">
    <source>
        <dbReference type="ARBA" id="ARBA00022692"/>
    </source>
</evidence>
<dbReference type="PANTHER" id="PTHR20855:SF136">
    <property type="match status" value="1"/>
</dbReference>
<proteinExistence type="predicted"/>
<keyword evidence="2 6" id="KW-0812">Transmembrane</keyword>
<sequence>MAVTSDTDAAEVIGNAKDERPAVQNLVADSHTPHGHGHRRHYHDHMHEVVLPMRTGLHDWEVPYGLRLAGVTTGYRQGGTYMDCMKTLFTWHNQTLNSWTMIFGWACSCWLLWWTVTRLRPEGWDLLAFWALWLCPTVHLPFTVGYHQFVCISPVVLRHWRALDVAFIFVASIPLTWGLAYFVMPPAAAAALTAVTVGLALHAWHNAAALPAGADIDKKANTRYVGLVVLVYTFPMVLRGVQDLAAVYGPGADGVWPAVAAALGVDPLYGAKCALAVAFCFVYGGVVYTSSFPDIYAPGLCDLVGSAQQLMHLAIAGAHVVEWLFAIHMYQRRQVMPQ</sequence>
<reference evidence="7 8" key="1">
    <citation type="journal article" date="2007" name="Science">
        <title>The Chlamydomonas genome reveals the evolution of key animal and plant functions.</title>
        <authorList>
            <person name="Merchant S.S."/>
            <person name="Prochnik S.E."/>
            <person name="Vallon O."/>
            <person name="Harris E.H."/>
            <person name="Karpowicz S.J."/>
            <person name="Witman G.B."/>
            <person name="Terry A."/>
            <person name="Salamov A."/>
            <person name="Fritz-Laylin L.K."/>
            <person name="Marechal-Drouard L."/>
            <person name="Marshall W.F."/>
            <person name="Qu L.H."/>
            <person name="Nelson D.R."/>
            <person name="Sanderfoot A.A."/>
            <person name="Spalding M.H."/>
            <person name="Kapitonov V.V."/>
            <person name="Ren Q."/>
            <person name="Ferris P."/>
            <person name="Lindquist E."/>
            <person name="Shapiro H."/>
            <person name="Lucas S.M."/>
            <person name="Grimwood J."/>
            <person name="Schmutz J."/>
            <person name="Cardol P."/>
            <person name="Cerutti H."/>
            <person name="Chanfreau G."/>
            <person name="Chen C.L."/>
            <person name="Cognat V."/>
            <person name="Croft M.T."/>
            <person name="Dent R."/>
            <person name="Dutcher S."/>
            <person name="Fernandez E."/>
            <person name="Fukuzawa H."/>
            <person name="Gonzalez-Ballester D."/>
            <person name="Gonzalez-Halphen D."/>
            <person name="Hallmann A."/>
            <person name="Hanikenne M."/>
            <person name="Hippler M."/>
            <person name="Inwood W."/>
            <person name="Jabbari K."/>
            <person name="Kalanon M."/>
            <person name="Kuras R."/>
            <person name="Lefebvre P.A."/>
            <person name="Lemaire S.D."/>
            <person name="Lobanov A.V."/>
            <person name="Lohr M."/>
            <person name="Manuell A."/>
            <person name="Meier I."/>
            <person name="Mets L."/>
            <person name="Mittag M."/>
            <person name="Mittelmeier T."/>
            <person name="Moroney J.V."/>
            <person name="Moseley J."/>
            <person name="Napoli C."/>
            <person name="Nedelcu A.M."/>
            <person name="Niyogi K."/>
            <person name="Novoselov S.V."/>
            <person name="Paulsen I.T."/>
            <person name="Pazour G."/>
            <person name="Purton S."/>
            <person name="Ral J.P."/>
            <person name="Riano-Pachon D.M."/>
            <person name="Riekhof W."/>
            <person name="Rymarquis L."/>
            <person name="Schroda M."/>
            <person name="Stern D."/>
            <person name="Umen J."/>
            <person name="Willows R."/>
            <person name="Wilson N."/>
            <person name="Zimmer S.L."/>
            <person name="Allmer J."/>
            <person name="Balk J."/>
            <person name="Bisova K."/>
            <person name="Chen C.J."/>
            <person name="Elias M."/>
            <person name="Gendler K."/>
            <person name="Hauser C."/>
            <person name="Lamb M.R."/>
            <person name="Ledford H."/>
            <person name="Long J.C."/>
            <person name="Minagawa J."/>
            <person name="Page M.D."/>
            <person name="Pan J."/>
            <person name="Pootakham W."/>
            <person name="Roje S."/>
            <person name="Rose A."/>
            <person name="Stahlberg E."/>
            <person name="Terauchi A.M."/>
            <person name="Yang P."/>
            <person name="Ball S."/>
            <person name="Bowler C."/>
            <person name="Dieckmann C.L."/>
            <person name="Gladyshev V.N."/>
            <person name="Green P."/>
            <person name="Jorgensen R."/>
            <person name="Mayfield S."/>
            <person name="Mueller-Roeber B."/>
            <person name="Rajamani S."/>
            <person name="Sayre R.T."/>
            <person name="Brokstein P."/>
            <person name="Dubchak I."/>
            <person name="Goodstein D."/>
            <person name="Hornick L."/>
            <person name="Huang Y.W."/>
            <person name="Jhaveri J."/>
            <person name="Luo Y."/>
            <person name="Martinez D."/>
            <person name="Ngau W.C."/>
            <person name="Otillar B."/>
            <person name="Poliakov A."/>
            <person name="Porter A."/>
            <person name="Szajkowski L."/>
            <person name="Werner G."/>
            <person name="Zhou K."/>
            <person name="Grigoriev I.V."/>
            <person name="Rokhsar D.S."/>
            <person name="Grossman A.R."/>
        </authorList>
    </citation>
    <scope>NUCLEOTIDE SEQUENCE [LARGE SCALE GENOMIC DNA]</scope>
    <source>
        <strain evidence="8">CC-503</strain>
    </source>
</reference>